<keyword evidence="2" id="KW-1185">Reference proteome</keyword>
<dbReference type="AlphaFoldDB" id="A0A2T0SCE6"/>
<protein>
    <submittedName>
        <fullName evidence="1">Uncharacterized protein</fullName>
    </submittedName>
</protein>
<gene>
    <name evidence="1" type="ORF">CLV43_12395</name>
</gene>
<reference evidence="1 2" key="1">
    <citation type="submission" date="2018-03" db="EMBL/GenBank/DDBJ databases">
        <title>Genomic Encyclopedia of Archaeal and Bacterial Type Strains, Phase II (KMG-II): from individual species to whole genera.</title>
        <authorList>
            <person name="Goeker M."/>
        </authorList>
    </citation>
    <scope>NUCLEOTIDE SEQUENCE [LARGE SCALE GENOMIC DNA]</scope>
    <source>
        <strain evidence="1 2">DSM 44720</strain>
    </source>
</reference>
<evidence type="ECO:0000313" key="1">
    <source>
        <dbReference type="EMBL" id="PRY30993.1"/>
    </source>
</evidence>
<proteinExistence type="predicted"/>
<name>A0A2T0SCE6_9PSEU</name>
<comment type="caution">
    <text evidence="1">The sequence shown here is derived from an EMBL/GenBank/DDBJ whole genome shotgun (WGS) entry which is preliminary data.</text>
</comment>
<organism evidence="1 2">
    <name type="scientific">Umezawaea tangerina</name>
    <dbReference type="NCBI Taxonomy" id="84725"/>
    <lineage>
        <taxon>Bacteria</taxon>
        <taxon>Bacillati</taxon>
        <taxon>Actinomycetota</taxon>
        <taxon>Actinomycetes</taxon>
        <taxon>Pseudonocardiales</taxon>
        <taxon>Pseudonocardiaceae</taxon>
        <taxon>Umezawaea</taxon>
    </lineage>
</organism>
<dbReference type="EMBL" id="PVTF01000023">
    <property type="protein sequence ID" value="PRY30993.1"/>
    <property type="molecule type" value="Genomic_DNA"/>
</dbReference>
<evidence type="ECO:0000313" key="2">
    <source>
        <dbReference type="Proteomes" id="UP000239494"/>
    </source>
</evidence>
<sequence>MLGCLLVLGACGSEPEVGCTMIGTPVGIGLDVAMPEVRTATMQVCWDDKCVDPVVELHPSSSAGPQTCTGTAPTDSCGVSVVPTGGRNGFADVPDLPTAPVRVTLRLSDANGVVLVDEVLTATPKPAYPNGVECGGQGPQTGLVVSAAGVVTERT</sequence>
<accession>A0A2T0SCE6</accession>
<dbReference type="Proteomes" id="UP000239494">
    <property type="component" value="Unassembled WGS sequence"/>
</dbReference>